<reference evidence="1 2" key="1">
    <citation type="submission" date="2019-06" db="EMBL/GenBank/DDBJ databases">
        <title>Genomic Encyclopedia of Type Strains, Phase IV (KMG-V): Genome sequencing to study the core and pangenomes of soil and plant-associated prokaryotes.</title>
        <authorList>
            <person name="Whitman W."/>
        </authorList>
    </citation>
    <scope>NUCLEOTIDE SEQUENCE [LARGE SCALE GENOMIC DNA]</scope>
    <source>
        <strain evidence="1 2">BR 11650</strain>
    </source>
</reference>
<dbReference type="Proteomes" id="UP000318529">
    <property type="component" value="Unassembled WGS sequence"/>
</dbReference>
<organism evidence="1 2">
    <name type="scientific">Azospirillum brasilense</name>
    <dbReference type="NCBI Taxonomy" id="192"/>
    <lineage>
        <taxon>Bacteria</taxon>
        <taxon>Pseudomonadati</taxon>
        <taxon>Pseudomonadota</taxon>
        <taxon>Alphaproteobacteria</taxon>
        <taxon>Rhodospirillales</taxon>
        <taxon>Azospirillaceae</taxon>
        <taxon>Azospirillum</taxon>
    </lineage>
</organism>
<name>A0A560CN76_AZOBR</name>
<accession>A0A560CN76</accession>
<proteinExistence type="predicted"/>
<dbReference type="Pfam" id="PF06620">
    <property type="entry name" value="DUF1150"/>
    <property type="match status" value="1"/>
</dbReference>
<evidence type="ECO:0000313" key="2">
    <source>
        <dbReference type="Proteomes" id="UP000318529"/>
    </source>
</evidence>
<protein>
    <recommendedName>
        <fullName evidence="3">DUF1150 family protein</fullName>
    </recommendedName>
</protein>
<dbReference type="EMBL" id="VITH01000002">
    <property type="protein sequence ID" value="TWA86320.1"/>
    <property type="molecule type" value="Genomic_DNA"/>
</dbReference>
<sequence length="81" mass="8837">MNSFDIDFDSDKAAAYLRQLSPQDFAGFGLDHVAYVRPVTVDDAPAFSVHAADGTPLTVVPERDVAFATVRQNDMEPLSVH</sequence>
<comment type="caution">
    <text evidence="1">The sequence shown here is derived from an EMBL/GenBank/DDBJ whole genome shotgun (WGS) entry which is preliminary data.</text>
</comment>
<evidence type="ECO:0008006" key="3">
    <source>
        <dbReference type="Google" id="ProtNLM"/>
    </source>
</evidence>
<gene>
    <name evidence="1" type="ORF">FBZ83_102110</name>
</gene>
<dbReference type="AlphaFoldDB" id="A0A560CN76"/>
<dbReference type="InterPro" id="IPR009531">
    <property type="entry name" value="DUF1150"/>
</dbReference>
<evidence type="ECO:0000313" key="1">
    <source>
        <dbReference type="EMBL" id="TWA86320.1"/>
    </source>
</evidence>
<dbReference type="RefSeq" id="WP_145681273.1">
    <property type="nucleotide sequence ID" value="NZ_VITH01000002.1"/>
</dbReference>